<dbReference type="Proteomes" id="UP000007801">
    <property type="component" value="Unassembled WGS sequence"/>
</dbReference>
<feature type="compositionally biased region" description="Low complexity" evidence="1">
    <location>
        <begin position="531"/>
        <end position="543"/>
    </location>
</feature>
<feature type="region of interest" description="Disordered" evidence="1">
    <location>
        <begin position="517"/>
        <end position="569"/>
    </location>
</feature>
<dbReference type="KEGG" id="dan:6495116"/>
<dbReference type="eggNOG" id="ENOG502T6Z1">
    <property type="taxonomic scope" value="Eukaryota"/>
</dbReference>
<proteinExistence type="predicted"/>
<accession>B3MHK6</accession>
<dbReference type="InParanoid" id="B3MHK6"/>
<dbReference type="GeneID" id="6495116"/>
<sequence>MEKKPPKIHNEDRQNFVATRMSLPLFMVSRNRIKKENLPRVQKQFKLAGKHYNEDCQKENSREAYSKATYDHYRHITGFDTTVRNPYPERRPLKLDRSMTKWRNWALPPNHYGVPPIPYQRLMGTKGSVFAKPHTNHSRVVIKPPPYRFYELPSEIERFYKRENAQKGIFLSNARDRRPTTHCMISSLAGCYRNPKEPGPCDTYTKYYEINANTAPITKTARPNPHLFLRLSCVPTKPHRQIPRHISMLPAPGRYCTSYPNVCPCPAGKINVPQLQLLIDDQKRLKFRRQPFERISRKKYCEPDWRHVEGQGFRHVFMMGKKDKPKPKKATTSKKPGKLINMFADSKYINMLSQPQRQDISTRPFPVPPYVPKITYNCASKRVMRKQLKNNKKIAFNSGQERWKDGERPLQLTNRQLEAIKAKLPPERRLEDHPINIPEIIGSRLHQVPNHQRVTFMPKLRKRLFKFLPIPGARVLVTDSDIRPDVNFDPEHPTGMYRRKIDEKAFFKDSVLRAMESKDEEQPAEVLTSPSQVQVHSGRSSGVHSHRGTVTVAEPTEQKKSASKISIQG</sequence>
<dbReference type="PhylomeDB" id="B3MHK6"/>
<protein>
    <submittedName>
        <fullName evidence="2">Uncharacterized protein</fullName>
    </submittedName>
</protein>
<dbReference type="EMBL" id="CH902619">
    <property type="protein sequence ID" value="EDV35842.1"/>
    <property type="molecule type" value="Genomic_DNA"/>
</dbReference>
<keyword evidence="3" id="KW-1185">Reference proteome</keyword>
<dbReference type="AlphaFoldDB" id="B3MHK6"/>
<dbReference type="OMA" id="FRRQPFE"/>
<evidence type="ECO:0000313" key="2">
    <source>
        <dbReference type="EMBL" id="EDV35842.1"/>
    </source>
</evidence>
<reference evidence="2 3" key="1">
    <citation type="journal article" date="2007" name="Nature">
        <title>Evolution of genes and genomes on the Drosophila phylogeny.</title>
        <authorList>
            <consortium name="Drosophila 12 Genomes Consortium"/>
            <person name="Clark A.G."/>
            <person name="Eisen M.B."/>
            <person name="Smith D.R."/>
            <person name="Bergman C.M."/>
            <person name="Oliver B."/>
            <person name="Markow T.A."/>
            <person name="Kaufman T.C."/>
            <person name="Kellis M."/>
            <person name="Gelbart W."/>
            <person name="Iyer V.N."/>
            <person name="Pollard D.A."/>
            <person name="Sackton T.B."/>
            <person name="Larracuente A.M."/>
            <person name="Singh N.D."/>
            <person name="Abad J.P."/>
            <person name="Abt D.N."/>
            <person name="Adryan B."/>
            <person name="Aguade M."/>
            <person name="Akashi H."/>
            <person name="Anderson W.W."/>
            <person name="Aquadro C.F."/>
            <person name="Ardell D.H."/>
            <person name="Arguello R."/>
            <person name="Artieri C.G."/>
            <person name="Barbash D.A."/>
            <person name="Barker D."/>
            <person name="Barsanti P."/>
            <person name="Batterham P."/>
            <person name="Batzoglou S."/>
            <person name="Begun D."/>
            <person name="Bhutkar A."/>
            <person name="Blanco E."/>
            <person name="Bosak S.A."/>
            <person name="Bradley R.K."/>
            <person name="Brand A.D."/>
            <person name="Brent M.R."/>
            <person name="Brooks A.N."/>
            <person name="Brown R.H."/>
            <person name="Butlin R.K."/>
            <person name="Caggese C."/>
            <person name="Calvi B.R."/>
            <person name="Bernardo de Carvalho A."/>
            <person name="Caspi A."/>
            <person name="Castrezana S."/>
            <person name="Celniker S.E."/>
            <person name="Chang J.L."/>
            <person name="Chapple C."/>
            <person name="Chatterji S."/>
            <person name="Chinwalla A."/>
            <person name="Civetta A."/>
            <person name="Clifton S.W."/>
            <person name="Comeron J.M."/>
            <person name="Costello J.C."/>
            <person name="Coyne J.A."/>
            <person name="Daub J."/>
            <person name="David R.G."/>
            <person name="Delcher A.L."/>
            <person name="Delehaunty K."/>
            <person name="Do C.B."/>
            <person name="Ebling H."/>
            <person name="Edwards K."/>
            <person name="Eickbush T."/>
            <person name="Evans J.D."/>
            <person name="Filipski A."/>
            <person name="Findeiss S."/>
            <person name="Freyhult E."/>
            <person name="Fulton L."/>
            <person name="Fulton R."/>
            <person name="Garcia A.C."/>
            <person name="Gardiner A."/>
            <person name="Garfield D.A."/>
            <person name="Garvin B.E."/>
            <person name="Gibson G."/>
            <person name="Gilbert D."/>
            <person name="Gnerre S."/>
            <person name="Godfrey J."/>
            <person name="Good R."/>
            <person name="Gotea V."/>
            <person name="Gravely B."/>
            <person name="Greenberg A.J."/>
            <person name="Griffiths-Jones S."/>
            <person name="Gross S."/>
            <person name="Guigo R."/>
            <person name="Gustafson E.A."/>
            <person name="Haerty W."/>
            <person name="Hahn M.W."/>
            <person name="Halligan D.L."/>
            <person name="Halpern A.L."/>
            <person name="Halter G.M."/>
            <person name="Han M.V."/>
            <person name="Heger A."/>
            <person name="Hillier L."/>
            <person name="Hinrichs A.S."/>
            <person name="Holmes I."/>
            <person name="Hoskins R.A."/>
            <person name="Hubisz M.J."/>
            <person name="Hultmark D."/>
            <person name="Huntley M.A."/>
            <person name="Jaffe D.B."/>
            <person name="Jagadeeshan S."/>
            <person name="Jeck W.R."/>
            <person name="Johnson J."/>
            <person name="Jones C.D."/>
            <person name="Jordan W.C."/>
            <person name="Karpen G.H."/>
            <person name="Kataoka E."/>
            <person name="Keightley P.D."/>
            <person name="Kheradpour P."/>
            <person name="Kirkness E.F."/>
            <person name="Koerich L.B."/>
            <person name="Kristiansen K."/>
            <person name="Kudrna D."/>
            <person name="Kulathinal R.J."/>
            <person name="Kumar S."/>
            <person name="Kwok R."/>
            <person name="Lander E."/>
            <person name="Langley C.H."/>
            <person name="Lapoint R."/>
            <person name="Lazzaro B.P."/>
            <person name="Lee S.J."/>
            <person name="Levesque L."/>
            <person name="Li R."/>
            <person name="Lin C.F."/>
            <person name="Lin M.F."/>
            <person name="Lindblad-Toh K."/>
            <person name="Llopart A."/>
            <person name="Long M."/>
            <person name="Low L."/>
            <person name="Lozovsky E."/>
            <person name="Lu J."/>
            <person name="Luo M."/>
            <person name="Machado C.A."/>
            <person name="Makalowski W."/>
            <person name="Marzo M."/>
            <person name="Matsuda M."/>
            <person name="Matzkin L."/>
            <person name="McAllister B."/>
            <person name="McBride C.S."/>
            <person name="McKernan B."/>
            <person name="McKernan K."/>
            <person name="Mendez-Lago M."/>
            <person name="Minx P."/>
            <person name="Mollenhauer M.U."/>
            <person name="Montooth K."/>
            <person name="Mount S.M."/>
            <person name="Mu X."/>
            <person name="Myers E."/>
            <person name="Negre B."/>
            <person name="Newfeld S."/>
            <person name="Nielsen R."/>
            <person name="Noor M.A."/>
            <person name="O'Grady P."/>
            <person name="Pachter L."/>
            <person name="Papaceit M."/>
            <person name="Parisi M.J."/>
            <person name="Parisi M."/>
            <person name="Parts L."/>
            <person name="Pedersen J.S."/>
            <person name="Pesole G."/>
            <person name="Phillippy A.M."/>
            <person name="Ponting C.P."/>
            <person name="Pop M."/>
            <person name="Porcelli D."/>
            <person name="Powell J.R."/>
            <person name="Prohaska S."/>
            <person name="Pruitt K."/>
            <person name="Puig M."/>
            <person name="Quesneville H."/>
            <person name="Ram K.R."/>
            <person name="Rand D."/>
            <person name="Rasmussen M.D."/>
            <person name="Reed L.K."/>
            <person name="Reenan R."/>
            <person name="Reily A."/>
            <person name="Remington K.A."/>
            <person name="Rieger T.T."/>
            <person name="Ritchie M.G."/>
            <person name="Robin C."/>
            <person name="Rogers Y.H."/>
            <person name="Rohde C."/>
            <person name="Rozas J."/>
            <person name="Rubenfield M.J."/>
            <person name="Ruiz A."/>
            <person name="Russo S."/>
            <person name="Salzberg S.L."/>
            <person name="Sanchez-Gracia A."/>
            <person name="Saranga D.J."/>
            <person name="Sato H."/>
            <person name="Schaeffer S.W."/>
            <person name="Schatz M.C."/>
            <person name="Schlenke T."/>
            <person name="Schwartz R."/>
            <person name="Segarra C."/>
            <person name="Singh R.S."/>
            <person name="Sirot L."/>
            <person name="Sirota M."/>
            <person name="Sisneros N.B."/>
            <person name="Smith C.D."/>
            <person name="Smith T.F."/>
            <person name="Spieth J."/>
            <person name="Stage D.E."/>
            <person name="Stark A."/>
            <person name="Stephan W."/>
            <person name="Strausberg R.L."/>
            <person name="Strempel S."/>
            <person name="Sturgill D."/>
            <person name="Sutton G."/>
            <person name="Sutton G.G."/>
            <person name="Tao W."/>
            <person name="Teichmann S."/>
            <person name="Tobari Y.N."/>
            <person name="Tomimura Y."/>
            <person name="Tsolas J.M."/>
            <person name="Valente V.L."/>
            <person name="Venter E."/>
            <person name="Venter J.C."/>
            <person name="Vicario S."/>
            <person name="Vieira F.G."/>
            <person name="Vilella A.J."/>
            <person name="Villasante A."/>
            <person name="Walenz B."/>
            <person name="Wang J."/>
            <person name="Wasserman M."/>
            <person name="Watts T."/>
            <person name="Wilson D."/>
            <person name="Wilson R.K."/>
            <person name="Wing R.A."/>
            <person name="Wolfner M.F."/>
            <person name="Wong A."/>
            <person name="Wong G.K."/>
            <person name="Wu C.I."/>
            <person name="Wu G."/>
            <person name="Yamamoto D."/>
            <person name="Yang H.P."/>
            <person name="Yang S.P."/>
            <person name="Yorke J.A."/>
            <person name="Yoshida K."/>
            <person name="Zdobnov E."/>
            <person name="Zhang P."/>
            <person name="Zhang Y."/>
            <person name="Zimin A.V."/>
            <person name="Baldwin J."/>
            <person name="Abdouelleil A."/>
            <person name="Abdulkadir J."/>
            <person name="Abebe A."/>
            <person name="Abera B."/>
            <person name="Abreu J."/>
            <person name="Acer S.C."/>
            <person name="Aftuck L."/>
            <person name="Alexander A."/>
            <person name="An P."/>
            <person name="Anderson E."/>
            <person name="Anderson S."/>
            <person name="Arachi H."/>
            <person name="Azer M."/>
            <person name="Bachantsang P."/>
            <person name="Barry A."/>
            <person name="Bayul T."/>
            <person name="Berlin A."/>
            <person name="Bessette D."/>
            <person name="Bloom T."/>
            <person name="Blye J."/>
            <person name="Boguslavskiy L."/>
            <person name="Bonnet C."/>
            <person name="Boukhgalter B."/>
            <person name="Bourzgui I."/>
            <person name="Brown A."/>
            <person name="Cahill P."/>
            <person name="Channer S."/>
            <person name="Cheshatsang Y."/>
            <person name="Chuda L."/>
            <person name="Citroen M."/>
            <person name="Collymore A."/>
            <person name="Cooke P."/>
            <person name="Costello M."/>
            <person name="D'Aco K."/>
            <person name="Daza R."/>
            <person name="De Haan G."/>
            <person name="DeGray S."/>
            <person name="DeMaso C."/>
            <person name="Dhargay N."/>
            <person name="Dooley K."/>
            <person name="Dooley E."/>
            <person name="Doricent M."/>
            <person name="Dorje P."/>
            <person name="Dorjee K."/>
            <person name="Dupes A."/>
            <person name="Elong R."/>
            <person name="Falk J."/>
            <person name="Farina A."/>
            <person name="Faro S."/>
            <person name="Ferguson D."/>
            <person name="Fisher S."/>
            <person name="Foley C.D."/>
            <person name="Franke A."/>
            <person name="Friedrich D."/>
            <person name="Gadbois L."/>
            <person name="Gearin G."/>
            <person name="Gearin C.R."/>
            <person name="Giannoukos G."/>
            <person name="Goode T."/>
            <person name="Graham J."/>
            <person name="Grandbois E."/>
            <person name="Grewal S."/>
            <person name="Gyaltsen K."/>
            <person name="Hafez N."/>
            <person name="Hagos B."/>
            <person name="Hall J."/>
            <person name="Henson C."/>
            <person name="Hollinger A."/>
            <person name="Honan T."/>
            <person name="Huard M.D."/>
            <person name="Hughes L."/>
            <person name="Hurhula B."/>
            <person name="Husby M.E."/>
            <person name="Kamat A."/>
            <person name="Kanga B."/>
            <person name="Kashin S."/>
            <person name="Khazanovich D."/>
            <person name="Kisner P."/>
            <person name="Lance K."/>
            <person name="Lara M."/>
            <person name="Lee W."/>
            <person name="Lennon N."/>
            <person name="Letendre F."/>
            <person name="LeVine R."/>
            <person name="Lipovsky A."/>
            <person name="Liu X."/>
            <person name="Liu J."/>
            <person name="Liu S."/>
            <person name="Lokyitsang T."/>
            <person name="Lokyitsang Y."/>
            <person name="Lubonja R."/>
            <person name="Lui A."/>
            <person name="MacDonald P."/>
            <person name="Magnisalis V."/>
            <person name="Maru K."/>
            <person name="Matthews C."/>
            <person name="McCusker W."/>
            <person name="McDonough S."/>
            <person name="Mehta T."/>
            <person name="Meldrim J."/>
            <person name="Meneus L."/>
            <person name="Mihai O."/>
            <person name="Mihalev A."/>
            <person name="Mihova T."/>
            <person name="Mittelman R."/>
            <person name="Mlenga V."/>
            <person name="Montmayeur A."/>
            <person name="Mulrain L."/>
            <person name="Navidi A."/>
            <person name="Naylor J."/>
            <person name="Negash T."/>
            <person name="Nguyen T."/>
            <person name="Nguyen N."/>
            <person name="Nicol R."/>
            <person name="Norbu C."/>
            <person name="Norbu N."/>
            <person name="Novod N."/>
            <person name="O'Neill B."/>
            <person name="Osman S."/>
            <person name="Markiewicz E."/>
            <person name="Oyono O.L."/>
            <person name="Patti C."/>
            <person name="Phunkhang P."/>
            <person name="Pierre F."/>
            <person name="Priest M."/>
            <person name="Raghuraman S."/>
            <person name="Rege F."/>
            <person name="Reyes R."/>
            <person name="Rise C."/>
            <person name="Rogov P."/>
            <person name="Ross K."/>
            <person name="Ryan E."/>
            <person name="Settipalli S."/>
            <person name="Shea T."/>
            <person name="Sherpa N."/>
            <person name="Shi L."/>
            <person name="Shih D."/>
            <person name="Sparrow T."/>
            <person name="Spaulding J."/>
            <person name="Stalker J."/>
            <person name="Stange-Thomann N."/>
            <person name="Stavropoulos S."/>
            <person name="Stone C."/>
            <person name="Strader C."/>
            <person name="Tesfaye S."/>
            <person name="Thomson T."/>
            <person name="Thoulutsang Y."/>
            <person name="Thoulutsang D."/>
            <person name="Topham K."/>
            <person name="Topping I."/>
            <person name="Tsamla T."/>
            <person name="Vassiliev H."/>
            <person name="Vo A."/>
            <person name="Wangchuk T."/>
            <person name="Wangdi T."/>
            <person name="Weiand M."/>
            <person name="Wilkinson J."/>
            <person name="Wilson A."/>
            <person name="Yadav S."/>
            <person name="Young G."/>
            <person name="Yu Q."/>
            <person name="Zembek L."/>
            <person name="Zhong D."/>
            <person name="Zimmer A."/>
            <person name="Zwirko Z."/>
            <person name="Jaffe D.B."/>
            <person name="Alvarez P."/>
            <person name="Brockman W."/>
            <person name="Butler J."/>
            <person name="Chin C."/>
            <person name="Gnerre S."/>
            <person name="Grabherr M."/>
            <person name="Kleber M."/>
            <person name="Mauceli E."/>
            <person name="MacCallum I."/>
        </authorList>
    </citation>
    <scope>NUCLEOTIDE SEQUENCE [LARGE SCALE GENOMIC DNA]</scope>
    <source>
        <strain evidence="3">Tucson 14024-0371.13</strain>
    </source>
</reference>
<dbReference type="OrthoDB" id="6275292at2759"/>
<dbReference type="HOGENOM" id="CLU_483385_0_0_1"/>
<evidence type="ECO:0000256" key="1">
    <source>
        <dbReference type="SAM" id="MobiDB-lite"/>
    </source>
</evidence>
<organism evidence="2 3">
    <name type="scientific">Drosophila ananassae</name>
    <name type="common">Fruit fly</name>
    <dbReference type="NCBI Taxonomy" id="7217"/>
    <lineage>
        <taxon>Eukaryota</taxon>
        <taxon>Metazoa</taxon>
        <taxon>Ecdysozoa</taxon>
        <taxon>Arthropoda</taxon>
        <taxon>Hexapoda</taxon>
        <taxon>Insecta</taxon>
        <taxon>Pterygota</taxon>
        <taxon>Neoptera</taxon>
        <taxon>Endopterygota</taxon>
        <taxon>Diptera</taxon>
        <taxon>Brachycera</taxon>
        <taxon>Muscomorpha</taxon>
        <taxon>Ephydroidea</taxon>
        <taxon>Drosophilidae</taxon>
        <taxon>Drosophila</taxon>
        <taxon>Sophophora</taxon>
    </lineage>
</organism>
<gene>
    <name evidence="2" type="primary">Dana\GF12264</name>
    <name evidence="2" type="synonym">dana_GLEANR_12270</name>
    <name evidence="2" type="ORF">GF12264</name>
</gene>
<dbReference type="FunCoup" id="B3MHK6">
    <property type="interactions" value="28"/>
</dbReference>
<evidence type="ECO:0000313" key="3">
    <source>
        <dbReference type="Proteomes" id="UP000007801"/>
    </source>
</evidence>
<name>B3MHK6_DROAN</name>